<evidence type="ECO:0000259" key="3">
    <source>
        <dbReference type="Pfam" id="PF03358"/>
    </source>
</evidence>
<dbReference type="SUPFAM" id="SSF52218">
    <property type="entry name" value="Flavoproteins"/>
    <property type="match status" value="1"/>
</dbReference>
<organism evidence="4 5">
    <name type="scientific">Sessilibacter corallicola</name>
    <dbReference type="NCBI Taxonomy" id="2904075"/>
    <lineage>
        <taxon>Bacteria</taxon>
        <taxon>Pseudomonadati</taxon>
        <taxon>Pseudomonadota</taxon>
        <taxon>Gammaproteobacteria</taxon>
        <taxon>Cellvibrionales</taxon>
        <taxon>Cellvibrionaceae</taxon>
        <taxon>Sessilibacter</taxon>
    </lineage>
</organism>
<gene>
    <name evidence="4" type="ORF">NBRC116591_34820</name>
</gene>
<keyword evidence="2" id="KW-0285">Flavoprotein</keyword>
<dbReference type="EMBL" id="BAABWN010000014">
    <property type="protein sequence ID" value="GAA6169671.1"/>
    <property type="molecule type" value="Genomic_DNA"/>
</dbReference>
<dbReference type="RefSeq" id="WP_353304147.1">
    <property type="nucleotide sequence ID" value="NZ_BAABWN010000014.1"/>
</dbReference>
<comment type="cofactor">
    <cofactor evidence="1">
        <name>FMN</name>
        <dbReference type="ChEBI" id="CHEBI:58210"/>
    </cofactor>
</comment>
<feature type="domain" description="NADPH-dependent FMN reductase-like" evidence="3">
    <location>
        <begin position="1"/>
        <end position="141"/>
    </location>
</feature>
<comment type="caution">
    <text evidence="4">The sequence shown here is derived from an EMBL/GenBank/DDBJ whole genome shotgun (WGS) entry which is preliminary data.</text>
</comment>
<dbReference type="Pfam" id="PF03358">
    <property type="entry name" value="FMN_red"/>
    <property type="match status" value="1"/>
</dbReference>
<evidence type="ECO:0000313" key="4">
    <source>
        <dbReference type="EMBL" id="GAA6169671.1"/>
    </source>
</evidence>
<reference evidence="4 5" key="1">
    <citation type="submission" date="2024-04" db="EMBL/GenBank/DDBJ databases">
        <title>Draft genome sequence of Sessilibacter corallicola NBRC 116591.</title>
        <authorList>
            <person name="Miyakawa T."/>
            <person name="Kusuya Y."/>
            <person name="Miura T."/>
        </authorList>
    </citation>
    <scope>NUCLEOTIDE SEQUENCE [LARGE SCALE GENOMIC DNA]</scope>
    <source>
        <strain evidence="4 5">KU-00831-HH</strain>
    </source>
</reference>
<evidence type="ECO:0000256" key="2">
    <source>
        <dbReference type="ARBA" id="ARBA00022643"/>
    </source>
</evidence>
<dbReference type="Proteomes" id="UP001465153">
    <property type="component" value="Unassembled WGS sequence"/>
</dbReference>
<accession>A0ABQ0ADE6</accession>
<dbReference type="PANTHER" id="PTHR30543">
    <property type="entry name" value="CHROMATE REDUCTASE"/>
    <property type="match status" value="1"/>
</dbReference>
<dbReference type="Gene3D" id="3.40.50.360">
    <property type="match status" value="1"/>
</dbReference>
<dbReference type="PANTHER" id="PTHR30543:SF21">
    <property type="entry name" value="NAD(P)H-DEPENDENT FMN REDUCTASE LOT6"/>
    <property type="match status" value="1"/>
</dbReference>
<dbReference type="InterPro" id="IPR029039">
    <property type="entry name" value="Flavoprotein-like_sf"/>
</dbReference>
<dbReference type="InterPro" id="IPR005025">
    <property type="entry name" value="FMN_Rdtase-like_dom"/>
</dbReference>
<keyword evidence="5" id="KW-1185">Reference proteome</keyword>
<keyword evidence="2" id="KW-0288">FMN</keyword>
<evidence type="ECO:0000313" key="5">
    <source>
        <dbReference type="Proteomes" id="UP001465153"/>
    </source>
</evidence>
<protein>
    <submittedName>
        <fullName evidence="4">NAD(P)H-dependent oxidoreductase</fullName>
    </submittedName>
</protein>
<sequence>MKILAFAASNSKKSINKSLVQSALNQLNNSTATTIDINDFEMPIYGEDLEQAHGVPEAAKRFVEAIAEVDALIISLAEHNGSYTVAFKNILDWCSRLDRNIFQNKEILLLATSPGPGGASNVLKFAVNSMPFFGGEVIGEFSLPSFYDNFNAEKMTITDAALDDKFKTALSMIDR</sequence>
<evidence type="ECO:0000256" key="1">
    <source>
        <dbReference type="ARBA" id="ARBA00001917"/>
    </source>
</evidence>
<name>A0ABQ0ADE6_9GAMM</name>
<dbReference type="InterPro" id="IPR050712">
    <property type="entry name" value="NAD(P)H-dep_reductase"/>
</dbReference>
<proteinExistence type="predicted"/>